<sequence>SETRECGECGSLVAAGEQTCPRCGTWFETKPIPCPSCGAAIPADAGICPECATKAPDRPAVVQASEGERQAYEEFVSHYRAAAAGELGEDYPEAEFWAWWKQQPSYYSFRAWRKREERDSHPVDPPVEPEPSDEELF</sequence>
<accession>T1CTP4</accession>
<feature type="non-terminal residue" evidence="3">
    <location>
        <position position="1"/>
    </location>
</feature>
<reference evidence="3" key="1">
    <citation type="submission" date="2013-08" db="EMBL/GenBank/DDBJ databases">
        <authorList>
            <person name="Mendez C."/>
            <person name="Richter M."/>
            <person name="Ferrer M."/>
            <person name="Sanchez J."/>
        </authorList>
    </citation>
    <scope>NUCLEOTIDE SEQUENCE</scope>
</reference>
<dbReference type="AlphaFoldDB" id="T1CTP4"/>
<feature type="domain" description="DZANK-type" evidence="2">
    <location>
        <begin position="6"/>
        <end position="51"/>
    </location>
</feature>
<reference evidence="3" key="2">
    <citation type="journal article" date="2014" name="ISME J.">
        <title>Microbial stratification in low pH oxic and suboxic macroscopic growths along an acid mine drainage.</title>
        <authorList>
            <person name="Mendez-Garcia C."/>
            <person name="Mesa V."/>
            <person name="Sprenger R.R."/>
            <person name="Richter M."/>
            <person name="Diez M.S."/>
            <person name="Solano J."/>
            <person name="Bargiela R."/>
            <person name="Golyshina O.V."/>
            <person name="Manteca A."/>
            <person name="Ramos J.L."/>
            <person name="Gallego J.R."/>
            <person name="Llorente I."/>
            <person name="Martins Dos Santos V.A."/>
            <person name="Jensen O.N."/>
            <person name="Pelaez A.I."/>
            <person name="Sanchez J."/>
            <person name="Ferrer M."/>
        </authorList>
    </citation>
    <scope>NUCLEOTIDE SEQUENCE</scope>
</reference>
<dbReference type="Pfam" id="PF12773">
    <property type="entry name" value="DZR"/>
    <property type="match status" value="1"/>
</dbReference>
<dbReference type="InterPro" id="IPR025874">
    <property type="entry name" value="DZR"/>
</dbReference>
<evidence type="ECO:0000259" key="2">
    <source>
        <dbReference type="Pfam" id="PF12773"/>
    </source>
</evidence>
<name>T1CTP4_9ZZZZ</name>
<evidence type="ECO:0000313" key="3">
    <source>
        <dbReference type="EMBL" id="EQD72084.1"/>
    </source>
</evidence>
<gene>
    <name evidence="3" type="ORF">B1B_04056</name>
</gene>
<evidence type="ECO:0000256" key="1">
    <source>
        <dbReference type="SAM" id="MobiDB-lite"/>
    </source>
</evidence>
<dbReference type="EMBL" id="AUZY01002538">
    <property type="protein sequence ID" value="EQD72084.1"/>
    <property type="molecule type" value="Genomic_DNA"/>
</dbReference>
<comment type="caution">
    <text evidence="3">The sequence shown here is derived from an EMBL/GenBank/DDBJ whole genome shotgun (WGS) entry which is preliminary data.</text>
</comment>
<proteinExistence type="predicted"/>
<organism evidence="3">
    <name type="scientific">mine drainage metagenome</name>
    <dbReference type="NCBI Taxonomy" id="410659"/>
    <lineage>
        <taxon>unclassified sequences</taxon>
        <taxon>metagenomes</taxon>
        <taxon>ecological metagenomes</taxon>
    </lineage>
</organism>
<protein>
    <recommendedName>
        <fullName evidence="2">DZANK-type domain-containing protein</fullName>
    </recommendedName>
</protein>
<feature type="region of interest" description="Disordered" evidence="1">
    <location>
        <begin position="117"/>
        <end position="137"/>
    </location>
</feature>